<evidence type="ECO:0000256" key="1">
    <source>
        <dbReference type="SAM" id="MobiDB-lite"/>
    </source>
</evidence>
<name>A0ABT3FX68_9BACT</name>
<proteinExistence type="predicted"/>
<evidence type="ECO:0008006" key="4">
    <source>
        <dbReference type="Google" id="ProtNLM"/>
    </source>
</evidence>
<keyword evidence="3" id="KW-1185">Reference proteome</keyword>
<dbReference type="RefSeq" id="WP_264510288.1">
    <property type="nucleotide sequence ID" value="NZ_JAPDDR010000001.1"/>
</dbReference>
<feature type="region of interest" description="Disordered" evidence="1">
    <location>
        <begin position="179"/>
        <end position="220"/>
    </location>
</feature>
<protein>
    <recommendedName>
        <fullName evidence="4">TPM domain-containing protein</fullName>
    </recommendedName>
</protein>
<reference evidence="2" key="1">
    <citation type="submission" date="2022-10" db="EMBL/GenBank/DDBJ databases">
        <title>Luteolibacter sp. GHJ8, whole genome shotgun sequencing project.</title>
        <authorList>
            <person name="Zhao G."/>
            <person name="Shen L."/>
        </authorList>
    </citation>
    <scope>NUCLEOTIDE SEQUENCE</scope>
    <source>
        <strain evidence="2">GHJ8</strain>
    </source>
</reference>
<gene>
    <name evidence="2" type="ORF">OJ996_01125</name>
</gene>
<evidence type="ECO:0000313" key="3">
    <source>
        <dbReference type="Proteomes" id="UP001165653"/>
    </source>
</evidence>
<dbReference type="EMBL" id="JAPDDR010000001">
    <property type="protein sequence ID" value="MCW1912153.1"/>
    <property type="molecule type" value="Genomic_DNA"/>
</dbReference>
<dbReference type="Proteomes" id="UP001165653">
    <property type="component" value="Unassembled WGS sequence"/>
</dbReference>
<comment type="caution">
    <text evidence="2">The sequence shown here is derived from an EMBL/GenBank/DDBJ whole genome shotgun (WGS) entry which is preliminary data.</text>
</comment>
<evidence type="ECO:0000313" key="2">
    <source>
        <dbReference type="EMBL" id="MCW1912153.1"/>
    </source>
</evidence>
<organism evidence="2 3">
    <name type="scientific">Luteolibacter rhizosphaerae</name>
    <dbReference type="NCBI Taxonomy" id="2989719"/>
    <lineage>
        <taxon>Bacteria</taxon>
        <taxon>Pseudomonadati</taxon>
        <taxon>Verrucomicrobiota</taxon>
        <taxon>Verrucomicrobiia</taxon>
        <taxon>Verrucomicrobiales</taxon>
        <taxon>Verrucomicrobiaceae</taxon>
        <taxon>Luteolibacter</taxon>
    </lineage>
</organism>
<feature type="compositionally biased region" description="Basic and acidic residues" evidence="1">
    <location>
        <begin position="196"/>
        <end position="206"/>
    </location>
</feature>
<dbReference type="Gene3D" id="3.10.310.50">
    <property type="match status" value="1"/>
</dbReference>
<accession>A0ABT3FX68</accession>
<feature type="compositionally biased region" description="Basic and acidic residues" evidence="1">
    <location>
        <begin position="179"/>
        <end position="188"/>
    </location>
</feature>
<sequence length="220" mass="24884">MKCPRCVQVIHRGANLCPHCGFGLAEADQRYGQEEVSLRRLGDIAGLIRAKERPKVSAALDRFCKRFPQLFFAVYTGSGQGGGNLRQFGFWLLNRAAFEDVPVDRPNEAGILLVIDADSKSAAVTWGYMLDPFLSEEDTFLCLSRAHAYWLEGNFADGIVRMVEQLEKILRKRASQARRDPERFERKVAPPPRTGEIARRIREGHRQISPQTGAEKEVRQ</sequence>